<feature type="compositionally biased region" description="Basic residues" evidence="2">
    <location>
        <begin position="22"/>
        <end position="31"/>
    </location>
</feature>
<feature type="region of interest" description="Disordered" evidence="2">
    <location>
        <begin position="1"/>
        <end position="50"/>
    </location>
</feature>
<dbReference type="EMBL" id="JAULSW010000010">
    <property type="protein sequence ID" value="KAK3368475.1"/>
    <property type="molecule type" value="Genomic_DNA"/>
</dbReference>
<proteinExistence type="predicted"/>
<accession>A0AAE0N343</accession>
<evidence type="ECO:0000313" key="3">
    <source>
        <dbReference type="EMBL" id="KAK3368475.1"/>
    </source>
</evidence>
<sequence length="425" mass="46173">MMPTRSLGGVARNAPRVAARTCARRVPRQQRRFQSTTSSPSQQAAGSGTSHFASGLAGGVAGASILYGVYLMTPSGRMSSTINKAAKDANTKYQQVASTLKDKTPSTDEAVNKIKEFCYSYVVFIPGGRQYVDAVFKDFESVRETHGDEVDKLVSEAYAKFQDIAKAGLSMEALHKTYDALTDLGQKVANLTGSAADQILDNHPQLKDKVGEPISQLKKMGEQYGPEAKKMADETWDQVKDILKSGFSAETATKVQKLVEEKTQKLREMGDKVWEKGLEQAKPYLEKNPKIKELVTENQDLLKQGNASALFKQVKSAAESGDASKLEDYVKKAVEKAKSATGSDSESSSGVASAVGSAASFSSLSKFLGGGKIQENVELLSEVVKKHSQEGEKLLEETKEELKKVLEEKAKKAQKIVEKAKKDTK</sequence>
<dbReference type="AlphaFoldDB" id="A0AAE0N343"/>
<reference evidence="3" key="1">
    <citation type="journal article" date="2023" name="Mol. Phylogenet. Evol.">
        <title>Genome-scale phylogeny and comparative genomics of the fungal order Sordariales.</title>
        <authorList>
            <person name="Hensen N."/>
            <person name="Bonometti L."/>
            <person name="Westerberg I."/>
            <person name="Brannstrom I.O."/>
            <person name="Guillou S."/>
            <person name="Cros-Aarteil S."/>
            <person name="Calhoun S."/>
            <person name="Haridas S."/>
            <person name="Kuo A."/>
            <person name="Mondo S."/>
            <person name="Pangilinan J."/>
            <person name="Riley R."/>
            <person name="LaButti K."/>
            <person name="Andreopoulos B."/>
            <person name="Lipzen A."/>
            <person name="Chen C."/>
            <person name="Yan M."/>
            <person name="Daum C."/>
            <person name="Ng V."/>
            <person name="Clum A."/>
            <person name="Steindorff A."/>
            <person name="Ohm R.A."/>
            <person name="Martin F."/>
            <person name="Silar P."/>
            <person name="Natvig D.O."/>
            <person name="Lalanne C."/>
            <person name="Gautier V."/>
            <person name="Ament-Velasquez S.L."/>
            <person name="Kruys A."/>
            <person name="Hutchinson M.I."/>
            <person name="Powell A.J."/>
            <person name="Barry K."/>
            <person name="Miller A.N."/>
            <person name="Grigoriev I.V."/>
            <person name="Debuchy R."/>
            <person name="Gladieux P."/>
            <person name="Hiltunen Thoren M."/>
            <person name="Johannesson H."/>
        </authorList>
    </citation>
    <scope>NUCLEOTIDE SEQUENCE</scope>
    <source>
        <strain evidence="3">CBS 232.78</strain>
    </source>
</reference>
<evidence type="ECO:0000256" key="2">
    <source>
        <dbReference type="SAM" id="MobiDB-lite"/>
    </source>
</evidence>
<evidence type="ECO:0000256" key="1">
    <source>
        <dbReference type="SAM" id="Coils"/>
    </source>
</evidence>
<feature type="compositionally biased region" description="Low complexity" evidence="2">
    <location>
        <begin position="32"/>
        <end position="50"/>
    </location>
</feature>
<dbReference type="SUPFAM" id="SSF69989">
    <property type="entry name" value="C-terminal domain of PLC-beta"/>
    <property type="match status" value="1"/>
</dbReference>
<feature type="coiled-coil region" evidence="1">
    <location>
        <begin position="388"/>
        <end position="423"/>
    </location>
</feature>
<organism evidence="3 4">
    <name type="scientific">Podospora didyma</name>
    <dbReference type="NCBI Taxonomy" id="330526"/>
    <lineage>
        <taxon>Eukaryota</taxon>
        <taxon>Fungi</taxon>
        <taxon>Dikarya</taxon>
        <taxon>Ascomycota</taxon>
        <taxon>Pezizomycotina</taxon>
        <taxon>Sordariomycetes</taxon>
        <taxon>Sordariomycetidae</taxon>
        <taxon>Sordariales</taxon>
        <taxon>Podosporaceae</taxon>
        <taxon>Podospora</taxon>
    </lineage>
</organism>
<gene>
    <name evidence="3" type="ORF">B0H63DRAFT_488521</name>
</gene>
<comment type="caution">
    <text evidence="3">The sequence shown here is derived from an EMBL/GenBank/DDBJ whole genome shotgun (WGS) entry which is preliminary data.</text>
</comment>
<name>A0AAE0N343_9PEZI</name>
<protein>
    <submittedName>
        <fullName evidence="3">Uncharacterized protein</fullName>
    </submittedName>
</protein>
<evidence type="ECO:0000313" key="4">
    <source>
        <dbReference type="Proteomes" id="UP001285441"/>
    </source>
</evidence>
<keyword evidence="1" id="KW-0175">Coiled coil</keyword>
<keyword evidence="4" id="KW-1185">Reference proteome</keyword>
<reference evidence="3" key="2">
    <citation type="submission" date="2023-06" db="EMBL/GenBank/DDBJ databases">
        <authorList>
            <consortium name="Lawrence Berkeley National Laboratory"/>
            <person name="Haridas S."/>
            <person name="Hensen N."/>
            <person name="Bonometti L."/>
            <person name="Westerberg I."/>
            <person name="Brannstrom I.O."/>
            <person name="Guillou S."/>
            <person name="Cros-Aarteil S."/>
            <person name="Calhoun S."/>
            <person name="Kuo A."/>
            <person name="Mondo S."/>
            <person name="Pangilinan J."/>
            <person name="Riley R."/>
            <person name="LaButti K."/>
            <person name="Andreopoulos B."/>
            <person name="Lipzen A."/>
            <person name="Chen C."/>
            <person name="Yanf M."/>
            <person name="Daum C."/>
            <person name="Ng V."/>
            <person name="Clum A."/>
            <person name="Steindorff A."/>
            <person name="Ohm R."/>
            <person name="Martin F."/>
            <person name="Silar P."/>
            <person name="Natvig D."/>
            <person name="Lalanne C."/>
            <person name="Gautier V."/>
            <person name="Ament-velasquez S.L."/>
            <person name="Kruys A."/>
            <person name="Hutchinson M.I."/>
            <person name="Powell A.J."/>
            <person name="Barry K."/>
            <person name="Miller A.N."/>
            <person name="Grigoriev I.V."/>
            <person name="Debuchy R."/>
            <person name="Gladieux P."/>
            <person name="Thoren M.H."/>
            <person name="Johannesson H."/>
        </authorList>
    </citation>
    <scope>NUCLEOTIDE SEQUENCE</scope>
    <source>
        <strain evidence="3">CBS 232.78</strain>
    </source>
</reference>
<dbReference type="Proteomes" id="UP001285441">
    <property type="component" value="Unassembled WGS sequence"/>
</dbReference>